<dbReference type="Pfam" id="PF01145">
    <property type="entry name" value="Band_7"/>
    <property type="match status" value="1"/>
</dbReference>
<comment type="subunit">
    <text evidence="3">HflC and HflK may interact to form a multimeric complex.</text>
</comment>
<evidence type="ECO:0000256" key="1">
    <source>
        <dbReference type="ARBA" id="ARBA00004167"/>
    </source>
</evidence>
<evidence type="ECO:0000256" key="3">
    <source>
        <dbReference type="RuleBase" id="RU364113"/>
    </source>
</evidence>
<evidence type="ECO:0000313" key="6">
    <source>
        <dbReference type="Proteomes" id="UP000029558"/>
    </source>
</evidence>
<gene>
    <name evidence="5" type="primary">hflK</name>
    <name evidence="5" type="ORF">KU39_1378</name>
</gene>
<comment type="similarity">
    <text evidence="2 3">Belongs to the band 7/mec-2 family. HflK subfamily.</text>
</comment>
<protein>
    <recommendedName>
        <fullName evidence="3">Protein HflK</fullName>
    </recommendedName>
</protein>
<dbReference type="PANTHER" id="PTHR42911:SF1">
    <property type="entry name" value="MODULATOR OF FTSH PROTEASE HFLC"/>
    <property type="match status" value="1"/>
</dbReference>
<keyword evidence="3" id="KW-0812">Transmembrane</keyword>
<feature type="region of interest" description="Disordered" evidence="4">
    <location>
        <begin position="1"/>
        <end position="30"/>
    </location>
</feature>
<dbReference type="SMR" id="A0A1L6TBL3"/>
<evidence type="ECO:0000256" key="4">
    <source>
        <dbReference type="SAM" id="MobiDB-lite"/>
    </source>
</evidence>
<feature type="region of interest" description="Disordered" evidence="4">
    <location>
        <begin position="369"/>
        <end position="395"/>
    </location>
</feature>
<keyword evidence="3" id="KW-1133">Transmembrane helix</keyword>
<dbReference type="GO" id="GO:0016020">
    <property type="term" value="C:membrane"/>
    <property type="evidence" value="ECO:0007669"/>
    <property type="project" value="UniProtKB-SubCell"/>
</dbReference>
<comment type="subcellular location">
    <subcellularLocation>
        <location evidence="1">Membrane</location>
        <topology evidence="1">Single-pass membrane protein</topology>
    </subcellularLocation>
</comment>
<dbReference type="RefSeq" id="WP_027242811.1">
    <property type="nucleotide sequence ID" value="NZ_CP012508.1"/>
</dbReference>
<dbReference type="InterPro" id="IPR036013">
    <property type="entry name" value="Band_7/SPFH_dom_sf"/>
</dbReference>
<dbReference type="Pfam" id="PF12221">
    <property type="entry name" value="HflK_N"/>
    <property type="match status" value="1"/>
</dbReference>
<dbReference type="SMART" id="SM00244">
    <property type="entry name" value="PHB"/>
    <property type="match status" value="1"/>
</dbReference>
<reference evidence="5 6" key="1">
    <citation type="journal article" date="2014" name="Genome Announc.">
        <title>Comparative Genome Analysis of Two Isolates of the Fish Pathogen Piscirickettsia salmonis from Different Hosts Reveals Major Differences in Virulence-Associated Secretion Systems.</title>
        <authorList>
            <person name="Bohle H."/>
            <person name="Henriquez P."/>
            <person name="Grothusen H."/>
            <person name="Navas E."/>
            <person name="Sandoval A."/>
            <person name="Bustamante F."/>
            <person name="Bustos P."/>
            <person name="Mancilla M."/>
        </authorList>
    </citation>
    <scope>NUCLEOTIDE SEQUENCE [LARGE SCALE GENOMIC DNA]</scope>
    <source>
        <strain evidence="6">B1-32597</strain>
    </source>
</reference>
<dbReference type="Gene3D" id="3.30.479.30">
    <property type="entry name" value="Band 7 domain"/>
    <property type="match status" value="1"/>
</dbReference>
<proteinExistence type="inferred from homology"/>
<dbReference type="OrthoDB" id="9779595at2"/>
<dbReference type="SUPFAM" id="SSF117892">
    <property type="entry name" value="Band 7/SPFH domain"/>
    <property type="match status" value="1"/>
</dbReference>
<dbReference type="InterPro" id="IPR020980">
    <property type="entry name" value="Membrane_HflK_N"/>
</dbReference>
<keyword evidence="3" id="KW-0472">Membrane</keyword>
<dbReference type="EMBL" id="CP012508">
    <property type="protein sequence ID" value="ALB22560.1"/>
    <property type="molecule type" value="Genomic_DNA"/>
</dbReference>
<dbReference type="Proteomes" id="UP000029558">
    <property type="component" value="Chromosome"/>
</dbReference>
<sequence>MAWNEPGQNNNKDPWGNKNNKRDDGPPDLDAVLRKITGSLRRALGLGGGNGGSSSSSGGNSSKGGMILAGVVGVILLGLWGASGFFVVQPAQEGAILRFGKFIETVGPGMHWIPTFVESRKVVNVDQVMSFKTSGQMLTSGENIVFVDVAVQYKIDTTPGGNGLRNFLFEVDDPVETLREVTDSAVRQVIGESELNEVLATGREKIRQEIKKQIITTLKPFQTGIQVTDIAMQPAKAPEEVKSAFDDVIKAREDKVRVIDLANAYANKIVPIAQGKGARLEAEAKAYKAKVIDDAQGDTARFNAYLPEYKANPKLLKERLYLQYMESILGKNQKVVMDTKGGNNLFYLPLGDMLGGKKVTSYNPVTLQNQSASAQQSSSVNMSNNSSNAANNQRTAYLRWQGAQ</sequence>
<dbReference type="PANTHER" id="PTHR42911">
    <property type="entry name" value="MODULATOR OF FTSH PROTEASE HFLC"/>
    <property type="match status" value="1"/>
</dbReference>
<evidence type="ECO:0000256" key="2">
    <source>
        <dbReference type="ARBA" id="ARBA00006971"/>
    </source>
</evidence>
<organism evidence="5 6">
    <name type="scientific">Piscirickettsia salmonis</name>
    <dbReference type="NCBI Taxonomy" id="1238"/>
    <lineage>
        <taxon>Bacteria</taxon>
        <taxon>Pseudomonadati</taxon>
        <taxon>Pseudomonadota</taxon>
        <taxon>Gammaproteobacteria</taxon>
        <taxon>Thiotrichales</taxon>
        <taxon>Piscirickettsiaceae</taxon>
        <taxon>Piscirickettsia</taxon>
    </lineage>
</organism>
<comment type="function">
    <text evidence="3">HflC and HflK could encode or regulate a protease.</text>
</comment>
<dbReference type="AlphaFoldDB" id="A0A1L6TBL3"/>
<feature type="transmembrane region" description="Helical" evidence="3">
    <location>
        <begin position="66"/>
        <end position="88"/>
    </location>
</feature>
<accession>A0A1L6TBL3</accession>
<dbReference type="CDD" id="cd03404">
    <property type="entry name" value="SPFH_HflK"/>
    <property type="match status" value="1"/>
</dbReference>
<dbReference type="InterPro" id="IPR010201">
    <property type="entry name" value="HflK"/>
</dbReference>
<feature type="compositionally biased region" description="Low complexity" evidence="4">
    <location>
        <begin position="369"/>
        <end position="393"/>
    </location>
</feature>
<name>A0A1L6TBL3_PISSA</name>
<dbReference type="NCBIfam" id="TIGR01933">
    <property type="entry name" value="hflK"/>
    <property type="match status" value="1"/>
</dbReference>
<dbReference type="InterPro" id="IPR001107">
    <property type="entry name" value="Band_7"/>
</dbReference>
<feature type="compositionally biased region" description="Low complexity" evidence="4">
    <location>
        <begin position="9"/>
        <end position="18"/>
    </location>
</feature>
<evidence type="ECO:0000313" key="5">
    <source>
        <dbReference type="EMBL" id="ALB22560.1"/>
    </source>
</evidence>